<dbReference type="AlphaFoldDB" id="A0A8C3I436"/>
<dbReference type="Ensembl" id="ENSCPBT00000032111.1">
    <property type="protein sequence ID" value="ENSCPBP00000027288.1"/>
    <property type="gene ID" value="ENSCPBG00000019319.1"/>
</dbReference>
<evidence type="ECO:0000313" key="7">
    <source>
        <dbReference type="Ensembl" id="ENSCPBP00000027288.1"/>
    </source>
</evidence>
<dbReference type="GeneTree" id="ENSGT00960000187889"/>
<feature type="compositionally biased region" description="Gly residues" evidence="6">
    <location>
        <begin position="1"/>
        <end position="18"/>
    </location>
</feature>
<evidence type="ECO:0008006" key="9">
    <source>
        <dbReference type="Google" id="ProtNLM"/>
    </source>
</evidence>
<proteinExistence type="inferred from homology"/>
<feature type="region of interest" description="Disordered" evidence="6">
    <location>
        <begin position="1"/>
        <end position="39"/>
    </location>
</feature>
<organism evidence="7 8">
    <name type="scientific">Chrysemys picta bellii</name>
    <name type="common">Western painted turtle</name>
    <name type="synonym">Emys bellii</name>
    <dbReference type="NCBI Taxonomy" id="8478"/>
    <lineage>
        <taxon>Eukaryota</taxon>
        <taxon>Metazoa</taxon>
        <taxon>Chordata</taxon>
        <taxon>Craniata</taxon>
        <taxon>Vertebrata</taxon>
        <taxon>Euteleostomi</taxon>
        <taxon>Archelosauria</taxon>
        <taxon>Testudinata</taxon>
        <taxon>Testudines</taxon>
        <taxon>Cryptodira</taxon>
        <taxon>Durocryptodira</taxon>
        <taxon>Testudinoidea</taxon>
        <taxon>Emydidae</taxon>
        <taxon>Chrysemys</taxon>
    </lineage>
</organism>
<dbReference type="InterPro" id="IPR010500">
    <property type="entry name" value="Hepcidin"/>
</dbReference>
<evidence type="ECO:0000256" key="5">
    <source>
        <dbReference type="ARBA" id="ARBA00023157"/>
    </source>
</evidence>
<protein>
    <recommendedName>
        <fullName evidence="9">Hepcidin</fullName>
    </recommendedName>
</protein>
<reference evidence="7" key="2">
    <citation type="submission" date="2025-09" db="UniProtKB">
        <authorList>
            <consortium name="Ensembl"/>
        </authorList>
    </citation>
    <scope>IDENTIFICATION</scope>
</reference>
<dbReference type="Proteomes" id="UP000694380">
    <property type="component" value="Unplaced"/>
</dbReference>
<name>A0A8C3I436_CHRPI</name>
<accession>A0A8C3I436</accession>
<keyword evidence="4" id="KW-0372">Hormone</keyword>
<evidence type="ECO:0000256" key="2">
    <source>
        <dbReference type="ARBA" id="ARBA00008022"/>
    </source>
</evidence>
<dbReference type="GO" id="GO:0006879">
    <property type="term" value="P:intracellular iron ion homeostasis"/>
    <property type="evidence" value="ECO:0007669"/>
    <property type="project" value="InterPro"/>
</dbReference>
<evidence type="ECO:0000256" key="4">
    <source>
        <dbReference type="ARBA" id="ARBA00022702"/>
    </source>
</evidence>
<reference evidence="7" key="1">
    <citation type="submission" date="2025-08" db="UniProtKB">
        <authorList>
            <consortium name="Ensembl"/>
        </authorList>
    </citation>
    <scope>IDENTIFICATION</scope>
</reference>
<keyword evidence="8" id="KW-1185">Reference proteome</keyword>
<sequence>MPLGGTRGRCAAGGGGGALPWQSGPVPMPQGGTRGRCAAGSRVGALPWQSGPVPMPQGGTRGRCAAGVGWGLSPGSQAKRHNSHFPICTYCCKCCRNQGCGFCCRT</sequence>
<dbReference type="Pfam" id="PF06446">
    <property type="entry name" value="Hepcidin"/>
    <property type="match status" value="1"/>
</dbReference>
<evidence type="ECO:0000313" key="8">
    <source>
        <dbReference type="Proteomes" id="UP000694380"/>
    </source>
</evidence>
<dbReference type="GO" id="GO:0005179">
    <property type="term" value="F:hormone activity"/>
    <property type="evidence" value="ECO:0007669"/>
    <property type="project" value="UniProtKB-KW"/>
</dbReference>
<keyword evidence="5" id="KW-1015">Disulfide bond</keyword>
<keyword evidence="3" id="KW-0964">Secreted</keyword>
<dbReference type="GO" id="GO:0005576">
    <property type="term" value="C:extracellular region"/>
    <property type="evidence" value="ECO:0007669"/>
    <property type="project" value="UniProtKB-SubCell"/>
</dbReference>
<evidence type="ECO:0000256" key="1">
    <source>
        <dbReference type="ARBA" id="ARBA00004613"/>
    </source>
</evidence>
<evidence type="ECO:0000256" key="6">
    <source>
        <dbReference type="SAM" id="MobiDB-lite"/>
    </source>
</evidence>
<comment type="similarity">
    <text evidence="2">Belongs to the hepcidin family.</text>
</comment>
<comment type="subcellular location">
    <subcellularLocation>
        <location evidence="1">Secreted</location>
    </subcellularLocation>
</comment>
<evidence type="ECO:0000256" key="3">
    <source>
        <dbReference type="ARBA" id="ARBA00022525"/>
    </source>
</evidence>